<sequence>MASFSASNSSPAIEYQEGNMDKYLQQLQSYTFIQEQGFDPLMRNCKRICENATEREWTEFCLPVRGVNVPVTDMSICQIYDAPYYYRDYLYKIDLKEFTNIDRKEVLRFLTTGKKM</sequence>
<keyword evidence="2" id="KW-1185">Reference proteome</keyword>
<dbReference type="EMBL" id="JABFAC010000010">
    <property type="protein sequence ID" value="MBA0626450.1"/>
    <property type="molecule type" value="Genomic_DNA"/>
</dbReference>
<dbReference type="Proteomes" id="UP000593561">
    <property type="component" value="Unassembled WGS sequence"/>
</dbReference>
<reference evidence="1 2" key="1">
    <citation type="journal article" date="2019" name="Genome Biol. Evol.">
        <title>Insights into the evolution of the New World diploid cottons (Gossypium, subgenus Houzingenia) based on genome sequencing.</title>
        <authorList>
            <person name="Grover C.E."/>
            <person name="Arick M.A. 2nd"/>
            <person name="Thrash A."/>
            <person name="Conover J.L."/>
            <person name="Sanders W.S."/>
            <person name="Peterson D.G."/>
            <person name="Frelichowski J.E."/>
            <person name="Scheffler J.A."/>
            <person name="Scheffler B.E."/>
            <person name="Wendel J.F."/>
        </authorList>
    </citation>
    <scope>NUCLEOTIDE SEQUENCE [LARGE SCALE GENOMIC DNA]</scope>
    <source>
        <strain evidence="1">27</strain>
        <tissue evidence="1">Leaf</tissue>
    </source>
</reference>
<protein>
    <submittedName>
        <fullName evidence="1">Uncharacterized protein</fullName>
    </submittedName>
</protein>
<dbReference type="AlphaFoldDB" id="A0A7J8SKW0"/>
<organism evidence="1 2">
    <name type="scientific">Gossypium davidsonii</name>
    <name type="common">Davidson's cotton</name>
    <name type="synonym">Gossypium klotzschianum subsp. davidsonii</name>
    <dbReference type="NCBI Taxonomy" id="34287"/>
    <lineage>
        <taxon>Eukaryota</taxon>
        <taxon>Viridiplantae</taxon>
        <taxon>Streptophyta</taxon>
        <taxon>Embryophyta</taxon>
        <taxon>Tracheophyta</taxon>
        <taxon>Spermatophyta</taxon>
        <taxon>Magnoliopsida</taxon>
        <taxon>eudicotyledons</taxon>
        <taxon>Gunneridae</taxon>
        <taxon>Pentapetalae</taxon>
        <taxon>rosids</taxon>
        <taxon>malvids</taxon>
        <taxon>Malvales</taxon>
        <taxon>Malvaceae</taxon>
        <taxon>Malvoideae</taxon>
        <taxon>Gossypium</taxon>
    </lineage>
</organism>
<comment type="caution">
    <text evidence="1">The sequence shown here is derived from an EMBL/GenBank/DDBJ whole genome shotgun (WGS) entry which is preliminary data.</text>
</comment>
<evidence type="ECO:0000313" key="1">
    <source>
        <dbReference type="EMBL" id="MBA0626450.1"/>
    </source>
</evidence>
<gene>
    <name evidence="1" type="ORF">Godav_004116</name>
</gene>
<evidence type="ECO:0000313" key="2">
    <source>
        <dbReference type="Proteomes" id="UP000593561"/>
    </source>
</evidence>
<name>A0A7J8SKW0_GOSDV</name>
<accession>A0A7J8SKW0</accession>
<proteinExistence type="predicted"/>